<dbReference type="Proteomes" id="UP000250235">
    <property type="component" value="Unassembled WGS sequence"/>
</dbReference>
<protein>
    <submittedName>
        <fullName evidence="2">Dystroglycan-like</fullName>
    </submittedName>
</protein>
<proteinExistence type="predicted"/>
<organism evidence="2 3">
    <name type="scientific">Dorcoceras hygrometricum</name>
    <dbReference type="NCBI Taxonomy" id="472368"/>
    <lineage>
        <taxon>Eukaryota</taxon>
        <taxon>Viridiplantae</taxon>
        <taxon>Streptophyta</taxon>
        <taxon>Embryophyta</taxon>
        <taxon>Tracheophyta</taxon>
        <taxon>Spermatophyta</taxon>
        <taxon>Magnoliopsida</taxon>
        <taxon>eudicotyledons</taxon>
        <taxon>Gunneridae</taxon>
        <taxon>Pentapetalae</taxon>
        <taxon>asterids</taxon>
        <taxon>lamiids</taxon>
        <taxon>Lamiales</taxon>
        <taxon>Gesneriaceae</taxon>
        <taxon>Didymocarpoideae</taxon>
        <taxon>Trichosporeae</taxon>
        <taxon>Loxocarpinae</taxon>
        <taxon>Dorcoceras</taxon>
    </lineage>
</organism>
<gene>
    <name evidence="2" type="ORF">F511_39573</name>
</gene>
<feature type="compositionally biased region" description="Pro residues" evidence="1">
    <location>
        <begin position="593"/>
        <end position="602"/>
    </location>
</feature>
<evidence type="ECO:0000313" key="2">
    <source>
        <dbReference type="EMBL" id="KZV47801.1"/>
    </source>
</evidence>
<evidence type="ECO:0000256" key="1">
    <source>
        <dbReference type="SAM" id="MobiDB-lite"/>
    </source>
</evidence>
<evidence type="ECO:0000313" key="3">
    <source>
        <dbReference type="Proteomes" id="UP000250235"/>
    </source>
</evidence>
<keyword evidence="3" id="KW-1185">Reference proteome</keyword>
<name>A0A2Z7CL43_9LAMI</name>
<sequence length="602" mass="65439">MASSLYNNPLHVDFESFLAMYNPGMVSVFNTLMASGLEDFLGCPAVLYEAALVDFFNNGSVRDGLVVSTVNGVPVEFKEQLLAESFELPVDGLSELSEIPRDQVFDTRSIVSMSGEPVSLSGKKSQMKIEYRLLCDIMTKSISVKAGSFNAITVDKFSLLSAVVCGVRMNWASVLFNILKKMVTAGSKQGKGFAVQIIGAQEAIDAPKVKKAPRKRPAVAIADEPEAVPIQMIEPISAAPAAGETFEQPATEDEITADQPADEVTGYTIVEEAVAASVDVTAENVDEQMAEPSADVETIVEEFAEPAVDVIAETAQMEPAEEDIEVDASADEDQPAGTTAEKHWFDLSYEDLIAKWDAERKVVTPSDTDEETEAEKAAGTIVEVQPEFFQPECFVEEPEDMEMSDDERLVDTWIDAYEGMPLEDILMTIPVEAPLPSARVEFTKITLGKEIEIPGVDERTWYLASLPQIPVDVKGKELLVERDPMNRGSKTLCLVNPFTLATSPHDPLGITNSACKNHSVIVSVQYGSFNTNIPIRSTTIGKSRVSTDPITMHTSWRSNSDIACVTSIGYPHTKASGKSSTTKHRLLHASGPHPIPTPDDPN</sequence>
<dbReference type="AlphaFoldDB" id="A0A2Z7CL43"/>
<accession>A0A2Z7CL43</accession>
<dbReference type="EMBL" id="KQ994610">
    <property type="protein sequence ID" value="KZV47801.1"/>
    <property type="molecule type" value="Genomic_DNA"/>
</dbReference>
<reference evidence="2 3" key="1">
    <citation type="journal article" date="2015" name="Proc. Natl. Acad. Sci. U.S.A.">
        <title>The resurrection genome of Boea hygrometrica: A blueprint for survival of dehydration.</title>
        <authorList>
            <person name="Xiao L."/>
            <person name="Yang G."/>
            <person name="Zhang L."/>
            <person name="Yang X."/>
            <person name="Zhao S."/>
            <person name="Ji Z."/>
            <person name="Zhou Q."/>
            <person name="Hu M."/>
            <person name="Wang Y."/>
            <person name="Chen M."/>
            <person name="Xu Y."/>
            <person name="Jin H."/>
            <person name="Xiao X."/>
            <person name="Hu G."/>
            <person name="Bao F."/>
            <person name="Hu Y."/>
            <person name="Wan P."/>
            <person name="Li L."/>
            <person name="Deng X."/>
            <person name="Kuang T."/>
            <person name="Xiang C."/>
            <person name="Zhu J.K."/>
            <person name="Oliver M.J."/>
            <person name="He Y."/>
        </authorList>
    </citation>
    <scope>NUCLEOTIDE SEQUENCE [LARGE SCALE GENOMIC DNA]</scope>
    <source>
        <strain evidence="3">cv. XS01</strain>
    </source>
</reference>
<feature type="region of interest" description="Disordered" evidence="1">
    <location>
        <begin position="573"/>
        <end position="602"/>
    </location>
</feature>